<comment type="pathway">
    <text evidence="1">Porphyrin-containing compound metabolism; siroheme biosynthesis; sirohydrochlorin from precorrin-2: step 1/1.</text>
</comment>
<accession>A0A381TZA3</accession>
<dbReference type="Pfam" id="PF13241">
    <property type="entry name" value="NAD_binding_7"/>
    <property type="match status" value="1"/>
</dbReference>
<reference evidence="7" key="1">
    <citation type="submission" date="2018-05" db="EMBL/GenBank/DDBJ databases">
        <authorList>
            <person name="Lanie J.A."/>
            <person name="Ng W.-L."/>
            <person name="Kazmierczak K.M."/>
            <person name="Andrzejewski T.M."/>
            <person name="Davidsen T.M."/>
            <person name="Wayne K.J."/>
            <person name="Tettelin H."/>
            <person name="Glass J.I."/>
            <person name="Rusch D."/>
            <person name="Podicherti R."/>
            <person name="Tsui H.-C.T."/>
            <person name="Winkler M.E."/>
        </authorList>
    </citation>
    <scope>NUCLEOTIDE SEQUENCE</scope>
</reference>
<dbReference type="InterPro" id="IPR006367">
    <property type="entry name" value="Sirohaem_synthase_N"/>
</dbReference>
<evidence type="ECO:0000256" key="2">
    <source>
        <dbReference type="ARBA" id="ARBA00012400"/>
    </source>
</evidence>
<keyword evidence="5" id="KW-0627">Porphyrin biosynthesis</keyword>
<dbReference type="GO" id="GO:0004325">
    <property type="term" value="F:ferrochelatase activity"/>
    <property type="evidence" value="ECO:0007669"/>
    <property type="project" value="InterPro"/>
</dbReference>
<dbReference type="UniPathway" id="UPA00262">
    <property type="reaction ID" value="UER00222"/>
</dbReference>
<dbReference type="GO" id="GO:0043115">
    <property type="term" value="F:precorrin-2 dehydrogenase activity"/>
    <property type="evidence" value="ECO:0007669"/>
    <property type="project" value="UniProtKB-EC"/>
</dbReference>
<dbReference type="EC" id="1.3.1.76" evidence="2"/>
<organism evidence="7">
    <name type="scientific">marine metagenome</name>
    <dbReference type="NCBI Taxonomy" id="408172"/>
    <lineage>
        <taxon>unclassified sequences</taxon>
        <taxon>metagenomes</taxon>
        <taxon>ecological metagenomes</taxon>
    </lineage>
</organism>
<dbReference type="Gene3D" id="3.40.50.720">
    <property type="entry name" value="NAD(P)-binding Rossmann-like Domain"/>
    <property type="match status" value="1"/>
</dbReference>
<dbReference type="PANTHER" id="PTHR35330:SF1">
    <property type="entry name" value="SIROHEME BIOSYNTHESIS PROTEIN MET8"/>
    <property type="match status" value="1"/>
</dbReference>
<comment type="catalytic activity">
    <reaction evidence="6">
        <text>precorrin-2 + NAD(+) = sirohydrochlorin + NADH + 2 H(+)</text>
        <dbReference type="Rhea" id="RHEA:15613"/>
        <dbReference type="ChEBI" id="CHEBI:15378"/>
        <dbReference type="ChEBI" id="CHEBI:57540"/>
        <dbReference type="ChEBI" id="CHEBI:57945"/>
        <dbReference type="ChEBI" id="CHEBI:58351"/>
        <dbReference type="ChEBI" id="CHEBI:58827"/>
        <dbReference type="EC" id="1.3.1.76"/>
    </reaction>
</comment>
<evidence type="ECO:0000256" key="5">
    <source>
        <dbReference type="ARBA" id="ARBA00023244"/>
    </source>
</evidence>
<evidence type="ECO:0000256" key="6">
    <source>
        <dbReference type="ARBA" id="ARBA00047561"/>
    </source>
</evidence>
<evidence type="ECO:0000313" key="7">
    <source>
        <dbReference type="EMBL" id="SVA21336.1"/>
    </source>
</evidence>
<evidence type="ECO:0000256" key="1">
    <source>
        <dbReference type="ARBA" id="ARBA00005010"/>
    </source>
</evidence>
<dbReference type="SUPFAM" id="SSF51735">
    <property type="entry name" value="NAD(P)-binding Rossmann-fold domains"/>
    <property type="match status" value="1"/>
</dbReference>
<dbReference type="Gene3D" id="3.30.160.110">
    <property type="entry name" value="Siroheme synthase, domain 2"/>
    <property type="match status" value="1"/>
</dbReference>
<dbReference type="PANTHER" id="PTHR35330">
    <property type="entry name" value="SIROHEME BIOSYNTHESIS PROTEIN MET8"/>
    <property type="match status" value="1"/>
</dbReference>
<dbReference type="SUPFAM" id="SSF75615">
    <property type="entry name" value="Siroheme synthase middle domains-like"/>
    <property type="match status" value="1"/>
</dbReference>
<dbReference type="EMBL" id="UINC01005439">
    <property type="protein sequence ID" value="SVA21336.1"/>
    <property type="molecule type" value="Genomic_DNA"/>
</dbReference>
<dbReference type="NCBIfam" id="TIGR01470">
    <property type="entry name" value="cysG_Nterm"/>
    <property type="match status" value="1"/>
</dbReference>
<evidence type="ECO:0000256" key="3">
    <source>
        <dbReference type="ARBA" id="ARBA00023002"/>
    </source>
</evidence>
<dbReference type="GO" id="GO:0019354">
    <property type="term" value="P:siroheme biosynthetic process"/>
    <property type="evidence" value="ECO:0007669"/>
    <property type="project" value="UniProtKB-UniPathway"/>
</dbReference>
<gene>
    <name evidence="7" type="ORF">METZ01_LOCUS74190</name>
</gene>
<protein>
    <recommendedName>
        <fullName evidence="2">precorrin-2 dehydrogenase</fullName>
        <ecNumber evidence="2">1.3.1.76</ecNumber>
    </recommendedName>
</protein>
<keyword evidence="4" id="KW-0520">NAD</keyword>
<dbReference type="InterPro" id="IPR028161">
    <property type="entry name" value="Met8-like"/>
</dbReference>
<evidence type="ECO:0000256" key="4">
    <source>
        <dbReference type="ARBA" id="ARBA00023027"/>
    </source>
</evidence>
<dbReference type="AlphaFoldDB" id="A0A381TZA3"/>
<sequence length="226" mass="25481">MIVDLNLIGKRVLVVGGGNESSRKVEALLSQQCEIFVVAEKAEQSIKHHADDGKITLELRKIENVDFLKKYKQLDLILATTDDQVLNREIILVGKKTYGCYVYAADDPQLSDFSHPSIINIKDTIQVGISTGGRSPLMGKSLRKHLEPIVKKSISDLILRQIDLQELVRGEAKKKIPSVEHRKKFLTELMVDASVNQCLEEKKISTARELACERLDAFIKRNSNTW</sequence>
<keyword evidence="3" id="KW-0560">Oxidoreductase</keyword>
<dbReference type="InterPro" id="IPR036291">
    <property type="entry name" value="NAD(P)-bd_dom_sf"/>
</dbReference>
<proteinExistence type="predicted"/>
<name>A0A381TZA3_9ZZZZ</name>